<dbReference type="FunFam" id="1.20.120.310:FF:000001">
    <property type="entry name" value="Sulfhydryl oxidase"/>
    <property type="match status" value="1"/>
</dbReference>
<evidence type="ECO:0000256" key="3">
    <source>
        <dbReference type="ARBA" id="ARBA00022630"/>
    </source>
</evidence>
<dbReference type="GO" id="GO:0000139">
    <property type="term" value="C:Golgi membrane"/>
    <property type="evidence" value="ECO:0007669"/>
    <property type="project" value="TreeGrafter"/>
</dbReference>
<dbReference type="Gene3D" id="3.40.30.10">
    <property type="entry name" value="Glutaredoxin"/>
    <property type="match status" value="2"/>
</dbReference>
<evidence type="ECO:0000256" key="1">
    <source>
        <dbReference type="ARBA" id="ARBA00001974"/>
    </source>
</evidence>
<dbReference type="InterPro" id="IPR017905">
    <property type="entry name" value="ERV/ALR_sulphydryl_oxidase"/>
</dbReference>
<dbReference type="AlphaFoldDB" id="A0A1I8QCB5"/>
<feature type="domain" description="ERV/ALR sulfhydryl oxidase" evidence="12">
    <location>
        <begin position="424"/>
        <end position="526"/>
    </location>
</feature>
<dbReference type="SUPFAM" id="SSF69000">
    <property type="entry name" value="FAD-dependent thiol oxidase"/>
    <property type="match status" value="1"/>
</dbReference>
<keyword evidence="10" id="KW-0472">Membrane</keyword>
<dbReference type="GO" id="GO:0003756">
    <property type="term" value="F:protein disulfide isomerase activity"/>
    <property type="evidence" value="ECO:0007669"/>
    <property type="project" value="TreeGrafter"/>
</dbReference>
<dbReference type="FunFam" id="3.40.30.10:FF:000347">
    <property type="entry name" value="Sulfhydryl oxidase"/>
    <property type="match status" value="1"/>
</dbReference>
<feature type="domain" description="Thioredoxin" evidence="13">
    <location>
        <begin position="35"/>
        <end position="167"/>
    </location>
</feature>
<feature type="compositionally biased region" description="Polar residues" evidence="11">
    <location>
        <begin position="542"/>
        <end position="551"/>
    </location>
</feature>
<dbReference type="PANTHER" id="PTHR22897:SF8">
    <property type="entry name" value="SULFHYDRYL OXIDASE"/>
    <property type="match status" value="1"/>
</dbReference>
<reference evidence="15" key="1">
    <citation type="submission" date="2015-05" db="EMBL/GenBank/DDBJ databases">
        <authorList>
            <person name="Wilson R.K."/>
            <person name="Warren W.C."/>
            <person name="Olafson P."/>
        </authorList>
    </citation>
    <scope>NUCLEOTIDE SEQUENCE [LARGE SCALE GENOMIC DNA]</scope>
    <source>
        <strain evidence="15">USDA</strain>
    </source>
</reference>
<dbReference type="InterPro" id="IPR036774">
    <property type="entry name" value="ERV/ALR_sulphydryl_oxid_sf"/>
</dbReference>
<keyword evidence="6 10" id="KW-0560">Oxidoreductase</keyword>
<name>A0A1I8QCB5_STOCA</name>
<dbReference type="InterPro" id="IPR036249">
    <property type="entry name" value="Thioredoxin-like_sf"/>
</dbReference>
<evidence type="ECO:0000256" key="5">
    <source>
        <dbReference type="ARBA" id="ARBA00022827"/>
    </source>
</evidence>
<dbReference type="Proteomes" id="UP000095300">
    <property type="component" value="Unassembled WGS sequence"/>
</dbReference>
<keyword evidence="10" id="KW-0812">Transmembrane</keyword>
<evidence type="ECO:0000313" key="15">
    <source>
        <dbReference type="Proteomes" id="UP000095300"/>
    </source>
</evidence>
<evidence type="ECO:0000256" key="4">
    <source>
        <dbReference type="ARBA" id="ARBA00022729"/>
    </source>
</evidence>
<protein>
    <recommendedName>
        <fullName evidence="10">Sulfhydryl oxidase</fullName>
        <ecNumber evidence="10">1.8.3.2</ecNumber>
    </recommendedName>
</protein>
<dbReference type="EnsemblMetazoa" id="SCAU015829-RA">
    <property type="protein sequence ID" value="SCAU015829-PA"/>
    <property type="gene ID" value="SCAU015829"/>
</dbReference>
<evidence type="ECO:0000256" key="7">
    <source>
        <dbReference type="ARBA" id="ARBA00023157"/>
    </source>
</evidence>
<dbReference type="InterPro" id="IPR040986">
    <property type="entry name" value="QSOX_FAD-bd_dom"/>
</dbReference>
<dbReference type="Gene3D" id="1.20.120.310">
    <property type="entry name" value="ERV/ALR sulfhydryl oxidase domain"/>
    <property type="match status" value="1"/>
</dbReference>
<organism evidence="14 15">
    <name type="scientific">Stomoxys calcitrans</name>
    <name type="common">Stable fly</name>
    <name type="synonym">Conops calcitrans</name>
    <dbReference type="NCBI Taxonomy" id="35570"/>
    <lineage>
        <taxon>Eukaryota</taxon>
        <taxon>Metazoa</taxon>
        <taxon>Ecdysozoa</taxon>
        <taxon>Arthropoda</taxon>
        <taxon>Hexapoda</taxon>
        <taxon>Insecta</taxon>
        <taxon>Pterygota</taxon>
        <taxon>Neoptera</taxon>
        <taxon>Endopterygota</taxon>
        <taxon>Diptera</taxon>
        <taxon>Brachycera</taxon>
        <taxon>Muscomorpha</taxon>
        <taxon>Muscoidea</taxon>
        <taxon>Muscidae</taxon>
        <taxon>Stomoxys</taxon>
    </lineage>
</organism>
<dbReference type="InterPro" id="IPR042568">
    <property type="entry name" value="QSOX_FAD-bd_sf"/>
</dbReference>
<keyword evidence="3 10" id="KW-0285">Flavoprotein</keyword>
<evidence type="ECO:0000259" key="13">
    <source>
        <dbReference type="PROSITE" id="PS51352"/>
    </source>
</evidence>
<evidence type="ECO:0000256" key="9">
    <source>
        <dbReference type="ARBA" id="ARBA00048864"/>
    </source>
</evidence>
<dbReference type="EnsemblMetazoa" id="SCAU015829-RB">
    <property type="protein sequence ID" value="SCAU015829-PB"/>
    <property type="gene ID" value="SCAU015829"/>
</dbReference>
<evidence type="ECO:0000256" key="11">
    <source>
        <dbReference type="SAM" id="MobiDB-lite"/>
    </source>
</evidence>
<dbReference type="InterPro" id="IPR013766">
    <property type="entry name" value="Thioredoxin_domain"/>
</dbReference>
<dbReference type="OrthoDB" id="59470at2759"/>
<evidence type="ECO:0000313" key="14">
    <source>
        <dbReference type="EnsemblMetazoa" id="SCAU015829-PB"/>
    </source>
</evidence>
<dbReference type="PROSITE" id="PS51324">
    <property type="entry name" value="ERV_ALR"/>
    <property type="match status" value="1"/>
</dbReference>
<dbReference type="Pfam" id="PF04777">
    <property type="entry name" value="Evr1_Alr"/>
    <property type="match status" value="1"/>
</dbReference>
<dbReference type="GO" id="GO:0006457">
    <property type="term" value="P:protein folding"/>
    <property type="evidence" value="ECO:0007669"/>
    <property type="project" value="TreeGrafter"/>
</dbReference>
<feature type="transmembrane region" description="Helical" evidence="10">
    <location>
        <begin position="606"/>
        <end position="628"/>
    </location>
</feature>
<keyword evidence="8" id="KW-0325">Glycoprotein</keyword>
<keyword evidence="7" id="KW-1015">Disulfide bond</keyword>
<dbReference type="PROSITE" id="PS00194">
    <property type="entry name" value="THIOREDOXIN_1"/>
    <property type="match status" value="1"/>
</dbReference>
<evidence type="ECO:0000256" key="8">
    <source>
        <dbReference type="ARBA" id="ARBA00023180"/>
    </source>
</evidence>
<keyword evidence="15" id="KW-1185">Reference proteome</keyword>
<dbReference type="SUPFAM" id="SSF52833">
    <property type="entry name" value="Thioredoxin-like"/>
    <property type="match status" value="1"/>
</dbReference>
<dbReference type="Gene3D" id="1.20.120.1960">
    <property type="entry name" value="QSOX sulfhydryl oxidase domain"/>
    <property type="match status" value="1"/>
</dbReference>
<comment type="cofactor">
    <cofactor evidence="1 10">
        <name>FAD</name>
        <dbReference type="ChEBI" id="CHEBI:57692"/>
    </cofactor>
</comment>
<dbReference type="STRING" id="35570.A0A1I8QCB5"/>
<comment type="catalytic activity">
    <reaction evidence="9 10">
        <text>2 R'C(R)SH + O2 = R'C(R)S-S(R)CR' + H2O2</text>
        <dbReference type="Rhea" id="RHEA:17357"/>
        <dbReference type="ChEBI" id="CHEBI:15379"/>
        <dbReference type="ChEBI" id="CHEBI:16240"/>
        <dbReference type="ChEBI" id="CHEBI:16520"/>
        <dbReference type="ChEBI" id="CHEBI:17412"/>
        <dbReference type="EC" id="1.8.3.2"/>
    </reaction>
</comment>
<dbReference type="PROSITE" id="PS51352">
    <property type="entry name" value="THIOREDOXIN_2"/>
    <property type="match status" value="1"/>
</dbReference>
<dbReference type="Pfam" id="PF00085">
    <property type="entry name" value="Thioredoxin"/>
    <property type="match status" value="1"/>
</dbReference>
<dbReference type="GO" id="GO:0005615">
    <property type="term" value="C:extracellular space"/>
    <property type="evidence" value="ECO:0007669"/>
    <property type="project" value="TreeGrafter"/>
</dbReference>
<dbReference type="GO" id="GO:0016971">
    <property type="term" value="F:flavin-dependent sulfhydryl oxidase activity"/>
    <property type="evidence" value="ECO:0007669"/>
    <property type="project" value="InterPro"/>
</dbReference>
<sequence length="647" mass="72999">MTSTLGIYATSAALIAVSLLSAFAYAGVPRSSYEALIKSESQELGLYNHTDKVRVLTDVNFKEEVLERNRSILVEFYNSYCGHCRKFAPTYKLLADELYDWRDVVPISAIDCAADENNGICRDYEVMAYPTLRYFGPGYAPSPDNYGIKILTQVPDEIRSLVAEYVAAENKTSNMTSWPDLKPLQAAHTVSTGALFDGLDSLKKFVVIVYEPENTTIGIETALHFVRYPNIAVKRTSNLELAGKYQIDGSRYRIATVSRQGSIVPYGSLHETSLSYKETIESFLKSQHLTEKPPTNDPALTRSSSVIDEHENAKIIEEVRRNKHMVYQADLEMAVRGTLYNEIPKSSHISGEKLLALQRFLGVLENYNPLGSAGRKMIKDLSAYTKRHTQELSGEDFEKELKRLEDEHGGSAFSSKRYIGCIGSKTGLRGFTCSLWQLFHFMTVQAATSDKSEDPLEVLQAMHGYVKHFFGCTECSKHFQEMAMKRNIWNNPTKDEAVLWLWAAHNEVNQRLSGDETDDPKFPKIQFPSTSSCSQCRKDTSHSVPSAASQTPANWDKDHVLQFLKNIHNPEFISRYGVDNHDILPPTLEKMRQKRMISSVFSDMDMGMGMLLYGFCIVMLVVAFKLFAMKKGGYRKKPYAHNLLGKV</sequence>
<proteinExistence type="inferred from homology"/>
<evidence type="ECO:0000256" key="6">
    <source>
        <dbReference type="ARBA" id="ARBA00023002"/>
    </source>
</evidence>
<accession>A0A1I8QCB5</accession>
<dbReference type="FunFam" id="1.20.120.1960:FF:000001">
    <property type="entry name" value="Sulfhydryl oxidase"/>
    <property type="match status" value="1"/>
</dbReference>
<gene>
    <name evidence="14" type="primary">106084634</name>
</gene>
<comment type="similarity">
    <text evidence="2">Belongs to the quiescin-sulfhydryl oxidase (QSOX) family.</text>
</comment>
<feature type="region of interest" description="Disordered" evidence="11">
    <location>
        <begin position="528"/>
        <end position="551"/>
    </location>
</feature>
<evidence type="ECO:0000256" key="10">
    <source>
        <dbReference type="RuleBase" id="RU371123"/>
    </source>
</evidence>
<reference evidence="14" key="2">
    <citation type="submission" date="2020-05" db="UniProtKB">
        <authorList>
            <consortium name="EnsemblMetazoa"/>
        </authorList>
    </citation>
    <scope>IDENTIFICATION</scope>
    <source>
        <strain evidence="14">USDA</strain>
    </source>
</reference>
<dbReference type="VEuPathDB" id="VectorBase:SCAU015829"/>
<dbReference type="CDD" id="cd02992">
    <property type="entry name" value="PDI_a_QSOX"/>
    <property type="match status" value="1"/>
</dbReference>
<keyword evidence="4" id="KW-0732">Signal</keyword>
<dbReference type="EC" id="1.8.3.2" evidence="10"/>
<evidence type="ECO:0000256" key="2">
    <source>
        <dbReference type="ARBA" id="ARBA00006041"/>
    </source>
</evidence>
<evidence type="ECO:0000259" key="12">
    <source>
        <dbReference type="PROSITE" id="PS51324"/>
    </source>
</evidence>
<dbReference type="InterPro" id="IPR017937">
    <property type="entry name" value="Thioredoxin_CS"/>
</dbReference>
<keyword evidence="5 10" id="KW-0274">FAD</keyword>
<dbReference type="Pfam" id="PF18371">
    <property type="entry name" value="FAD_SOX"/>
    <property type="match status" value="1"/>
</dbReference>
<dbReference type="PANTHER" id="PTHR22897">
    <property type="entry name" value="QUIESCIN Q6-RELATED SULFHYDRYL OXIDASE"/>
    <property type="match status" value="1"/>
</dbReference>
<dbReference type="InterPro" id="IPR039798">
    <property type="entry name" value="Sulfhydryl_oxidase"/>
</dbReference>
<keyword evidence="10" id="KW-1133">Transmembrane helix</keyword>
<dbReference type="KEGG" id="scac:106084634"/>